<organism evidence="3 4">
    <name type="scientific">Roseburia amylophila</name>
    <dbReference type="NCBI Taxonomy" id="2981794"/>
    <lineage>
        <taxon>Bacteria</taxon>
        <taxon>Bacillati</taxon>
        <taxon>Bacillota</taxon>
        <taxon>Clostridia</taxon>
        <taxon>Lachnospirales</taxon>
        <taxon>Lachnospiraceae</taxon>
        <taxon>Roseburia</taxon>
    </lineage>
</organism>
<dbReference type="Pfam" id="PF13343">
    <property type="entry name" value="SBP_bac_6"/>
    <property type="match status" value="1"/>
</dbReference>
<accession>A0AAW4WFZ0</accession>
<evidence type="ECO:0000256" key="1">
    <source>
        <dbReference type="ARBA" id="ARBA00022729"/>
    </source>
</evidence>
<dbReference type="AlphaFoldDB" id="A0AAW4WFZ0"/>
<dbReference type="SUPFAM" id="SSF53850">
    <property type="entry name" value="Periplasmic binding protein-like II"/>
    <property type="match status" value="1"/>
</dbReference>
<keyword evidence="1 2" id="KW-0732">Signal</keyword>
<comment type="caution">
    <text evidence="3">The sequence shown here is derived from an EMBL/GenBank/DDBJ whole genome shotgun (WGS) entry which is preliminary data.</text>
</comment>
<dbReference type="GO" id="GO:0030976">
    <property type="term" value="F:thiamine pyrophosphate binding"/>
    <property type="evidence" value="ECO:0007669"/>
    <property type="project" value="TreeGrafter"/>
</dbReference>
<feature type="signal peptide" evidence="2">
    <location>
        <begin position="1"/>
        <end position="21"/>
    </location>
</feature>
<evidence type="ECO:0000256" key="2">
    <source>
        <dbReference type="SAM" id="SignalP"/>
    </source>
</evidence>
<gene>
    <name evidence="3" type="ORF">LKD47_05430</name>
</gene>
<dbReference type="GO" id="GO:0015888">
    <property type="term" value="P:thiamine transport"/>
    <property type="evidence" value="ECO:0007669"/>
    <property type="project" value="TreeGrafter"/>
</dbReference>
<dbReference type="PANTHER" id="PTHR30006">
    <property type="entry name" value="THIAMINE-BINDING PERIPLASMIC PROTEIN-RELATED"/>
    <property type="match status" value="1"/>
</dbReference>
<dbReference type="GO" id="GO:0030975">
    <property type="term" value="F:thiamine binding"/>
    <property type="evidence" value="ECO:0007669"/>
    <property type="project" value="TreeGrafter"/>
</dbReference>
<dbReference type="Proteomes" id="UP001198893">
    <property type="component" value="Unassembled WGS sequence"/>
</dbReference>
<dbReference type="PANTHER" id="PTHR30006:SF2">
    <property type="entry name" value="ABC TRANSPORTER SUBSTRATE-BINDING PROTEIN"/>
    <property type="match status" value="1"/>
</dbReference>
<evidence type="ECO:0000313" key="3">
    <source>
        <dbReference type="EMBL" id="MCC2241747.1"/>
    </source>
</evidence>
<protein>
    <submittedName>
        <fullName evidence="3">ABC transporter substrate-binding protein</fullName>
    </submittedName>
</protein>
<evidence type="ECO:0000313" key="4">
    <source>
        <dbReference type="Proteomes" id="UP001198893"/>
    </source>
</evidence>
<proteinExistence type="predicted"/>
<sequence length="368" mass="40370">MKKKFVSTLLIISILSTGLLSGCGKSSSSESVDLTSVSLDTIKEKAKEEGTISSVGMPDDWANWKGSWENITSTYGLEHDDTDMTSSEELSIFESEKDSPTKDIGDVGQAFGPTAVDMDVVQPYKASTWDSIPDWAKDPDGKWTISYLGTMSALVNTNNVSDPITSWEDLKNSDAKVTLGDVLRGASSQMAVLSCAYAMGGDAENLDPAFDYFKELASEGRIDVADGSVERLNRGEIDVLVTWDYLSLQYRDIVADNNPDLNMECHVMQDGAVQSGYCLVINKYAPHPYSAALTVEYLLSDEGQIDRARGYARPIREDVVLPDDLKAKMISDDEYTNTIPLTDNDTVTKACSEIANRWEEEIIPLIGE</sequence>
<feature type="chain" id="PRO_5043341335" evidence="2">
    <location>
        <begin position="22"/>
        <end position="368"/>
    </location>
</feature>
<dbReference type="Gene3D" id="3.40.190.10">
    <property type="entry name" value="Periplasmic binding protein-like II"/>
    <property type="match status" value="2"/>
</dbReference>
<dbReference type="EMBL" id="JAJEQW010000004">
    <property type="protein sequence ID" value="MCC2241747.1"/>
    <property type="molecule type" value="Genomic_DNA"/>
</dbReference>
<dbReference type="PROSITE" id="PS51257">
    <property type="entry name" value="PROKAR_LIPOPROTEIN"/>
    <property type="match status" value="1"/>
</dbReference>
<dbReference type="GO" id="GO:0030288">
    <property type="term" value="C:outer membrane-bounded periplasmic space"/>
    <property type="evidence" value="ECO:0007669"/>
    <property type="project" value="TreeGrafter"/>
</dbReference>
<dbReference type="RefSeq" id="WP_227701271.1">
    <property type="nucleotide sequence ID" value="NZ_JAJEQW010000004.1"/>
</dbReference>
<name>A0AAW4WFZ0_9FIRM</name>
<reference evidence="3" key="1">
    <citation type="submission" date="2021-10" db="EMBL/GenBank/DDBJ databases">
        <title>Anaerobic single-cell dispensing facilitates the cultivation of human gut bacteria.</title>
        <authorList>
            <person name="Afrizal A."/>
        </authorList>
    </citation>
    <scope>NUCLEOTIDE SEQUENCE</scope>
    <source>
        <strain evidence="3">CLA-AA-H204</strain>
    </source>
</reference>